<dbReference type="Gene3D" id="3.90.1340.10">
    <property type="entry name" value="Phage tail collar domain"/>
    <property type="match status" value="1"/>
</dbReference>
<dbReference type="EMBL" id="BAABCX010000001">
    <property type="protein sequence ID" value="GAA3533700.1"/>
    <property type="molecule type" value="Genomic_DNA"/>
</dbReference>
<evidence type="ECO:0000313" key="3">
    <source>
        <dbReference type="Proteomes" id="UP001500795"/>
    </source>
</evidence>
<accession>A0ABP6VDZ3</accession>
<dbReference type="InterPro" id="IPR037053">
    <property type="entry name" value="Phage_tail_collar_dom_sf"/>
</dbReference>
<organism evidence="2 3">
    <name type="scientific">Zobellella aerophila</name>
    <dbReference type="NCBI Taxonomy" id="870480"/>
    <lineage>
        <taxon>Bacteria</taxon>
        <taxon>Pseudomonadati</taxon>
        <taxon>Pseudomonadota</taxon>
        <taxon>Gammaproteobacteria</taxon>
        <taxon>Aeromonadales</taxon>
        <taxon>Aeromonadaceae</taxon>
        <taxon>Zobellella</taxon>
    </lineage>
</organism>
<dbReference type="SUPFAM" id="SSF88874">
    <property type="entry name" value="Receptor-binding domain of short tail fibre protein gp12"/>
    <property type="match status" value="1"/>
</dbReference>
<sequence>MQDTLTMGTILPLGITFAPRNAYPCDGRLLAITEETALYSLMGDAFGGDGRVTFGLPDLRGRAAVGTGQGPGLYDYDLGQRAGSPTQILSTLHLPSHSHQAAIDITSASADITVTSTLYVKGGQGNTPTAEGNYLATATAGLSPVTNGYSNTADSPLNGGAIRSNAQLSDLQIQGDVAVGNSGGSQSFPIQSPVQAVTYVILGSGAGQYPQRS</sequence>
<evidence type="ECO:0000259" key="1">
    <source>
        <dbReference type="Pfam" id="PF07484"/>
    </source>
</evidence>
<dbReference type="Proteomes" id="UP001500795">
    <property type="component" value="Unassembled WGS sequence"/>
</dbReference>
<proteinExistence type="predicted"/>
<protein>
    <recommendedName>
        <fullName evidence="1">Phage tail collar domain-containing protein</fullName>
    </recommendedName>
</protein>
<reference evidence="3" key="1">
    <citation type="journal article" date="2019" name="Int. J. Syst. Evol. Microbiol.">
        <title>The Global Catalogue of Microorganisms (GCM) 10K type strain sequencing project: providing services to taxonomists for standard genome sequencing and annotation.</title>
        <authorList>
            <consortium name="The Broad Institute Genomics Platform"/>
            <consortium name="The Broad Institute Genome Sequencing Center for Infectious Disease"/>
            <person name="Wu L."/>
            <person name="Ma J."/>
        </authorList>
    </citation>
    <scope>NUCLEOTIDE SEQUENCE [LARGE SCALE GENOMIC DNA]</scope>
    <source>
        <strain evidence="3">JCM 17110</strain>
    </source>
</reference>
<feature type="domain" description="Phage tail collar" evidence="1">
    <location>
        <begin position="8"/>
        <end position="63"/>
    </location>
</feature>
<dbReference type="RefSeq" id="WP_344955655.1">
    <property type="nucleotide sequence ID" value="NZ_BAABCX010000001.1"/>
</dbReference>
<dbReference type="InterPro" id="IPR011083">
    <property type="entry name" value="Phage_tail_collar_dom"/>
</dbReference>
<dbReference type="Pfam" id="PF07484">
    <property type="entry name" value="Collar"/>
    <property type="match status" value="1"/>
</dbReference>
<gene>
    <name evidence="2" type="ORF">GCM10022394_11490</name>
</gene>
<comment type="caution">
    <text evidence="2">The sequence shown here is derived from an EMBL/GenBank/DDBJ whole genome shotgun (WGS) entry which is preliminary data.</text>
</comment>
<name>A0ABP6VDZ3_9GAMM</name>
<keyword evidence="3" id="KW-1185">Reference proteome</keyword>
<evidence type="ECO:0000313" key="2">
    <source>
        <dbReference type="EMBL" id="GAA3533700.1"/>
    </source>
</evidence>